<keyword evidence="2" id="KW-0053">Apoptosis</keyword>
<accession>A0A482VS37</accession>
<dbReference type="CDD" id="cd00022">
    <property type="entry name" value="BIR"/>
    <property type="match status" value="2"/>
</dbReference>
<dbReference type="InterPro" id="IPR050784">
    <property type="entry name" value="IAP"/>
</dbReference>
<dbReference type="GO" id="GO:0005737">
    <property type="term" value="C:cytoplasm"/>
    <property type="evidence" value="ECO:0007669"/>
    <property type="project" value="TreeGrafter"/>
</dbReference>
<dbReference type="GO" id="GO:0008270">
    <property type="term" value="F:zinc ion binding"/>
    <property type="evidence" value="ECO:0007669"/>
    <property type="project" value="UniProtKB-KW"/>
</dbReference>
<dbReference type="PANTHER" id="PTHR10044:SF174">
    <property type="entry name" value="DEATH-ASSOCIATED INHIBITOR OF APOPTOSIS 1"/>
    <property type="match status" value="1"/>
</dbReference>
<feature type="region of interest" description="Disordered" evidence="7">
    <location>
        <begin position="1"/>
        <end position="37"/>
    </location>
</feature>
<reference evidence="9 10" key="1">
    <citation type="submission" date="2017-03" db="EMBL/GenBank/DDBJ databases">
        <title>Genome of the blue death feigning beetle - Asbolus verrucosus.</title>
        <authorList>
            <person name="Rider S.D."/>
        </authorList>
    </citation>
    <scope>NUCLEOTIDE SEQUENCE [LARGE SCALE GENOMIC DNA]</scope>
    <source>
        <strain evidence="9">Butters</strain>
        <tissue evidence="9">Head and leg muscle</tissue>
    </source>
</reference>
<evidence type="ECO:0000256" key="4">
    <source>
        <dbReference type="ARBA" id="ARBA00022771"/>
    </source>
</evidence>
<dbReference type="Pfam" id="PF13920">
    <property type="entry name" value="zf-C3HC4_3"/>
    <property type="match status" value="1"/>
</dbReference>
<evidence type="ECO:0000256" key="5">
    <source>
        <dbReference type="ARBA" id="ARBA00022833"/>
    </source>
</evidence>
<comment type="caution">
    <text evidence="9">The sequence shown here is derived from an EMBL/GenBank/DDBJ whole genome shotgun (WGS) entry which is preliminary data.</text>
</comment>
<dbReference type="SUPFAM" id="SSF57924">
    <property type="entry name" value="Inhibitor of apoptosis (IAP) repeat"/>
    <property type="match status" value="2"/>
</dbReference>
<dbReference type="InterPro" id="IPR001841">
    <property type="entry name" value="Znf_RING"/>
</dbReference>
<dbReference type="Proteomes" id="UP000292052">
    <property type="component" value="Unassembled WGS sequence"/>
</dbReference>
<keyword evidence="10" id="KW-1185">Reference proteome</keyword>
<dbReference type="GO" id="GO:0051726">
    <property type="term" value="P:regulation of cell cycle"/>
    <property type="evidence" value="ECO:0007669"/>
    <property type="project" value="TreeGrafter"/>
</dbReference>
<dbReference type="STRING" id="1661398.A0A482VS37"/>
<dbReference type="GO" id="GO:0043027">
    <property type="term" value="F:cysteine-type endopeptidase inhibitor activity involved in apoptotic process"/>
    <property type="evidence" value="ECO:0007669"/>
    <property type="project" value="TreeGrafter"/>
</dbReference>
<evidence type="ECO:0000256" key="3">
    <source>
        <dbReference type="ARBA" id="ARBA00022723"/>
    </source>
</evidence>
<dbReference type="InterPro" id="IPR001370">
    <property type="entry name" value="BIR_rpt"/>
</dbReference>
<dbReference type="GO" id="GO:0006915">
    <property type="term" value="P:apoptotic process"/>
    <property type="evidence" value="ECO:0007669"/>
    <property type="project" value="UniProtKB-KW"/>
</dbReference>
<keyword evidence="3" id="KW-0479">Metal-binding</keyword>
<dbReference type="PROSITE" id="PS50089">
    <property type="entry name" value="ZF_RING_2"/>
    <property type="match status" value="1"/>
</dbReference>
<gene>
    <name evidence="9" type="ORF">BDFB_004188</name>
</gene>
<keyword evidence="4 6" id="KW-0863">Zinc-finger</keyword>
<dbReference type="OrthoDB" id="5855668at2759"/>
<sequence>MYEIISNRFEPLKQKPHQGTKDICEPDNGPKKESPDHQIEANRLKTFENWDNEAVTPEMLAKAGFYSLNNSNDLVKCAFCNAEVCRWEPGDNPLEEHRKWSPNCPFLKQKQQQMNLPPFLKDLPPGQDVCGIHERFPNSVPENETFKLLKKMIRSYEDFKSRLETFADWPKALKLKPKQLAEAGFYYKGVGDQTVCFHCGGGLKDWEDNDDPWEQHALWFPKCGYLITTKGEGFVDEVRNKLKTEQNPLPNSSSASTKEASAESKSEGGGAAQDDLSKMCKICFINEIEVVFIPCGHLLACIECSLSLKTCPVCRQRFDGAMRVFPS</sequence>
<comment type="similarity">
    <text evidence="1">Belongs to the IAP family.</text>
</comment>
<evidence type="ECO:0000256" key="2">
    <source>
        <dbReference type="ARBA" id="ARBA00022703"/>
    </source>
</evidence>
<dbReference type="FunFam" id="1.10.1170.10:FF:000003">
    <property type="entry name" value="E3 ubiquitin-protein ligase XIAP"/>
    <property type="match status" value="1"/>
</dbReference>
<dbReference type="GO" id="GO:0043066">
    <property type="term" value="P:negative regulation of apoptotic process"/>
    <property type="evidence" value="ECO:0007669"/>
    <property type="project" value="TreeGrafter"/>
</dbReference>
<dbReference type="SMART" id="SM00238">
    <property type="entry name" value="BIR"/>
    <property type="match status" value="2"/>
</dbReference>
<dbReference type="GO" id="GO:0031398">
    <property type="term" value="P:positive regulation of protein ubiquitination"/>
    <property type="evidence" value="ECO:0007669"/>
    <property type="project" value="TreeGrafter"/>
</dbReference>
<dbReference type="CDD" id="cd16510">
    <property type="entry name" value="RING-HC_IAPs"/>
    <property type="match status" value="1"/>
</dbReference>
<dbReference type="Gene3D" id="3.30.40.10">
    <property type="entry name" value="Zinc/RING finger domain, C3HC4 (zinc finger)"/>
    <property type="match status" value="1"/>
</dbReference>
<keyword evidence="5" id="KW-0862">Zinc</keyword>
<dbReference type="GO" id="GO:0061630">
    <property type="term" value="F:ubiquitin protein ligase activity"/>
    <property type="evidence" value="ECO:0007669"/>
    <property type="project" value="TreeGrafter"/>
</dbReference>
<evidence type="ECO:0000256" key="1">
    <source>
        <dbReference type="ARBA" id="ARBA00006672"/>
    </source>
</evidence>
<organism evidence="9 10">
    <name type="scientific">Asbolus verrucosus</name>
    <name type="common">Desert ironclad beetle</name>
    <dbReference type="NCBI Taxonomy" id="1661398"/>
    <lineage>
        <taxon>Eukaryota</taxon>
        <taxon>Metazoa</taxon>
        <taxon>Ecdysozoa</taxon>
        <taxon>Arthropoda</taxon>
        <taxon>Hexapoda</taxon>
        <taxon>Insecta</taxon>
        <taxon>Pterygota</taxon>
        <taxon>Neoptera</taxon>
        <taxon>Endopterygota</taxon>
        <taxon>Coleoptera</taxon>
        <taxon>Polyphaga</taxon>
        <taxon>Cucujiformia</taxon>
        <taxon>Tenebrionidae</taxon>
        <taxon>Pimeliinae</taxon>
        <taxon>Asbolus</taxon>
    </lineage>
</organism>
<dbReference type="Pfam" id="PF00653">
    <property type="entry name" value="BIR"/>
    <property type="match status" value="2"/>
</dbReference>
<evidence type="ECO:0000256" key="7">
    <source>
        <dbReference type="SAM" id="MobiDB-lite"/>
    </source>
</evidence>
<evidence type="ECO:0000313" key="9">
    <source>
        <dbReference type="EMBL" id="RZC35564.1"/>
    </source>
</evidence>
<proteinExistence type="inferred from homology"/>
<dbReference type="PANTHER" id="PTHR10044">
    <property type="entry name" value="INHIBITOR OF APOPTOSIS"/>
    <property type="match status" value="1"/>
</dbReference>
<dbReference type="InterPro" id="IPR013083">
    <property type="entry name" value="Znf_RING/FYVE/PHD"/>
</dbReference>
<evidence type="ECO:0000313" key="10">
    <source>
        <dbReference type="Proteomes" id="UP000292052"/>
    </source>
</evidence>
<dbReference type="PROSITE" id="PS50143">
    <property type="entry name" value="BIR_REPEAT_2"/>
    <property type="match status" value="2"/>
</dbReference>
<dbReference type="Gene3D" id="1.10.1170.10">
    <property type="entry name" value="Inhibitor Of Apoptosis Protein (2mihbC-IAP-1), Chain A"/>
    <property type="match status" value="2"/>
</dbReference>
<name>A0A482VS37_ASBVE</name>
<feature type="domain" description="RING-type" evidence="8">
    <location>
        <begin position="280"/>
        <end position="315"/>
    </location>
</feature>
<protein>
    <submittedName>
        <fullName evidence="9">BIR and/or zf-C3HC4 3 domain containing protein</fullName>
    </submittedName>
</protein>
<dbReference type="GO" id="GO:0005634">
    <property type="term" value="C:nucleus"/>
    <property type="evidence" value="ECO:0007669"/>
    <property type="project" value="TreeGrafter"/>
</dbReference>
<dbReference type="AlphaFoldDB" id="A0A482VS37"/>
<evidence type="ECO:0000259" key="8">
    <source>
        <dbReference type="PROSITE" id="PS50089"/>
    </source>
</evidence>
<feature type="compositionally biased region" description="Basic and acidic residues" evidence="7">
    <location>
        <begin position="19"/>
        <end position="37"/>
    </location>
</feature>
<evidence type="ECO:0000256" key="6">
    <source>
        <dbReference type="PROSITE-ProRule" id="PRU00175"/>
    </source>
</evidence>
<feature type="region of interest" description="Disordered" evidence="7">
    <location>
        <begin position="245"/>
        <end position="272"/>
    </location>
</feature>
<dbReference type="EMBL" id="QDEB01069750">
    <property type="protein sequence ID" value="RZC35564.1"/>
    <property type="molecule type" value="Genomic_DNA"/>
</dbReference>
<dbReference type="FunFam" id="1.10.1170.10:FF:000002">
    <property type="entry name" value="Baculoviral IAP repeat containing 7"/>
    <property type="match status" value="1"/>
</dbReference>